<dbReference type="EMBL" id="CP062803">
    <property type="protein sequence ID" value="QOT78279.1"/>
    <property type="molecule type" value="Genomic_DNA"/>
</dbReference>
<sequence length="240" mass="24931">MDLRKQVAIVTGASSGIGQAIARELSAAGASLVITARRADRLAALSASLHGPSVRLCAAIEDPGTPQALLDLAVAEFGRADVLVNNAGMFVAGSLDTIDLDDVARMTRVNFDAVVRASYLFARAFKRQGSGAIINVSSIGAYLSSSSVGAYSGLKHALEVFTSALRVELKGSGVRIGTIAPGTTETEIFDRLRASGHAVRADQTPPLDPADVAAAVRFMLTQPERANVARLLLVSSAESV</sequence>
<dbReference type="PANTHER" id="PTHR42901:SF1">
    <property type="entry name" value="ALCOHOL DEHYDROGENASE"/>
    <property type="match status" value="1"/>
</dbReference>
<evidence type="ECO:0000256" key="1">
    <source>
        <dbReference type="ARBA" id="ARBA00006484"/>
    </source>
</evidence>
<dbReference type="AlphaFoldDB" id="A0A643G2X5"/>
<dbReference type="InterPro" id="IPR002347">
    <property type="entry name" value="SDR_fam"/>
</dbReference>
<dbReference type="Proteomes" id="UP000397656">
    <property type="component" value="Chromosome 1"/>
</dbReference>
<name>A0A643G2X5_9BURK</name>
<comment type="similarity">
    <text evidence="1 3">Belongs to the short-chain dehydrogenases/reductases (SDR) family.</text>
</comment>
<gene>
    <name evidence="4" type="ORF">F7R26_009860</name>
</gene>
<evidence type="ECO:0000256" key="2">
    <source>
        <dbReference type="ARBA" id="ARBA00023002"/>
    </source>
</evidence>
<dbReference type="SUPFAM" id="SSF51735">
    <property type="entry name" value="NAD(P)-binding Rossmann-fold domains"/>
    <property type="match status" value="1"/>
</dbReference>
<dbReference type="Pfam" id="PF00106">
    <property type="entry name" value="adh_short"/>
    <property type="match status" value="1"/>
</dbReference>
<accession>A0A643G2X5</accession>
<reference evidence="4 5" key="1">
    <citation type="submission" date="2020-10" db="EMBL/GenBank/DDBJ databases">
        <title>Complete genome sequence of Cupriavidus basilensis CCUG 49340T.</title>
        <authorList>
            <person name="Salva-Serra F."/>
            <person name="Donoso R.A."/>
            <person name="Cho K.H."/>
            <person name="Yoo J.A."/>
            <person name="Lee K."/>
            <person name="Yoon S.-H."/>
            <person name="Perez-Pantoja D."/>
            <person name="Moore E.R.B."/>
        </authorList>
    </citation>
    <scope>NUCLEOTIDE SEQUENCE [LARGE SCALE GENOMIC DNA]</scope>
    <source>
        <strain evidence="5">CCUG 49340</strain>
    </source>
</reference>
<organism evidence="4 5">
    <name type="scientific">Cupriavidus basilensis</name>
    <dbReference type="NCBI Taxonomy" id="68895"/>
    <lineage>
        <taxon>Bacteria</taxon>
        <taxon>Pseudomonadati</taxon>
        <taxon>Pseudomonadota</taxon>
        <taxon>Betaproteobacteria</taxon>
        <taxon>Burkholderiales</taxon>
        <taxon>Burkholderiaceae</taxon>
        <taxon>Cupriavidus</taxon>
    </lineage>
</organism>
<dbReference type="PRINTS" id="PR00081">
    <property type="entry name" value="GDHRDH"/>
</dbReference>
<evidence type="ECO:0000313" key="5">
    <source>
        <dbReference type="Proteomes" id="UP000397656"/>
    </source>
</evidence>
<dbReference type="PRINTS" id="PR00080">
    <property type="entry name" value="SDRFAMILY"/>
</dbReference>
<dbReference type="RefSeq" id="WP_150983410.1">
    <property type="nucleotide sequence ID" value="NZ_CP062803.1"/>
</dbReference>
<proteinExistence type="inferred from homology"/>
<dbReference type="GO" id="GO:0016491">
    <property type="term" value="F:oxidoreductase activity"/>
    <property type="evidence" value="ECO:0007669"/>
    <property type="project" value="UniProtKB-KW"/>
</dbReference>
<evidence type="ECO:0000256" key="3">
    <source>
        <dbReference type="RuleBase" id="RU000363"/>
    </source>
</evidence>
<dbReference type="Gene3D" id="3.40.50.720">
    <property type="entry name" value="NAD(P)-binding Rossmann-like Domain"/>
    <property type="match status" value="1"/>
</dbReference>
<dbReference type="PANTHER" id="PTHR42901">
    <property type="entry name" value="ALCOHOL DEHYDROGENASE"/>
    <property type="match status" value="1"/>
</dbReference>
<dbReference type="GeneID" id="98401207"/>
<dbReference type="InterPro" id="IPR036291">
    <property type="entry name" value="NAD(P)-bd_dom_sf"/>
</dbReference>
<dbReference type="CDD" id="cd05233">
    <property type="entry name" value="SDR_c"/>
    <property type="match status" value="1"/>
</dbReference>
<keyword evidence="2" id="KW-0560">Oxidoreductase</keyword>
<evidence type="ECO:0000313" key="4">
    <source>
        <dbReference type="EMBL" id="QOT78279.1"/>
    </source>
</evidence>
<protein>
    <submittedName>
        <fullName evidence="4">SDR family oxidoreductase</fullName>
    </submittedName>
</protein>